<dbReference type="PROSITE" id="PS50297">
    <property type="entry name" value="ANK_REP_REGION"/>
    <property type="match status" value="1"/>
</dbReference>
<keyword evidence="2 3" id="KW-0040">ANK repeat</keyword>
<evidence type="ECO:0000313" key="6">
    <source>
        <dbReference type="Proteomes" id="UP000285060"/>
    </source>
</evidence>
<evidence type="ECO:0000256" key="1">
    <source>
        <dbReference type="ARBA" id="ARBA00022737"/>
    </source>
</evidence>
<feature type="region of interest" description="Disordered" evidence="4">
    <location>
        <begin position="223"/>
        <end position="288"/>
    </location>
</feature>
<dbReference type="InterPro" id="IPR050776">
    <property type="entry name" value="Ank_Repeat/CDKN_Inhibitor"/>
</dbReference>
<dbReference type="EMBL" id="QUSY01000081">
    <property type="protein sequence ID" value="RHY33304.1"/>
    <property type="molecule type" value="Genomic_DNA"/>
</dbReference>
<dbReference type="SUPFAM" id="SSF48403">
    <property type="entry name" value="Ankyrin repeat"/>
    <property type="match status" value="1"/>
</dbReference>
<feature type="repeat" description="ANK" evidence="3">
    <location>
        <begin position="60"/>
        <end position="92"/>
    </location>
</feature>
<evidence type="ECO:0000256" key="4">
    <source>
        <dbReference type="SAM" id="MobiDB-lite"/>
    </source>
</evidence>
<dbReference type="SMART" id="SM00248">
    <property type="entry name" value="ANK"/>
    <property type="match status" value="4"/>
</dbReference>
<gene>
    <name evidence="5" type="ORF">DYB32_001729</name>
</gene>
<evidence type="ECO:0000256" key="2">
    <source>
        <dbReference type="ARBA" id="ARBA00023043"/>
    </source>
</evidence>
<protein>
    <submittedName>
        <fullName evidence="5">Uncharacterized protein</fullName>
    </submittedName>
</protein>
<keyword evidence="1" id="KW-0677">Repeat</keyword>
<comment type="caution">
    <text evidence="5">The sequence shown here is derived from an EMBL/GenBank/DDBJ whole genome shotgun (WGS) entry which is preliminary data.</text>
</comment>
<keyword evidence="6" id="KW-1185">Reference proteome</keyword>
<dbReference type="Proteomes" id="UP000285060">
    <property type="component" value="Unassembled WGS sequence"/>
</dbReference>
<dbReference type="Gene3D" id="1.25.40.20">
    <property type="entry name" value="Ankyrin repeat-containing domain"/>
    <property type="match status" value="1"/>
</dbReference>
<dbReference type="VEuPathDB" id="FungiDB:H310_02322"/>
<sequence length="364" mass="39675">MLPSGHAGRRHRRGLSSATTANTLSIEELQLLQRAARKGRHDLVASLIMNGADINETDSNGHTAAHQAARNGHIKVLEVLHALGADLNKCSLRGVSIAHQAAFGGHLDFLQRLVDLNVRVDLVDANDLTPLEVAMREKKWLIVEYLESIYSQMELPTPTSSPATLDQELMTMLNAPPLEFSSPSLHAMPPTLRSADDSHATSTADEMHTSSLRLHSLLPFTHDSLDDDDVVQSTPSPPCNRRKRSAAEAALDVPPPTTPVHESSKDGEVASSLTGLSSSPHQDYPVRSSPWQHHMVSLPPIASPSSWQVKTLAMNPLRSTSVSWRGSKQQQLHNDDDIAPSHLRDIAVDGELGLSTVHNLLYDM</sequence>
<dbReference type="InterPro" id="IPR002110">
    <property type="entry name" value="Ankyrin_rpt"/>
</dbReference>
<feature type="region of interest" description="Disordered" evidence="4">
    <location>
        <begin position="180"/>
        <end position="208"/>
    </location>
</feature>
<dbReference type="PANTHER" id="PTHR24201">
    <property type="entry name" value="ANK_REP_REGION DOMAIN-CONTAINING PROTEIN"/>
    <property type="match status" value="1"/>
</dbReference>
<accession>A0A3R6VRI6</accession>
<feature type="repeat" description="ANK" evidence="3">
    <location>
        <begin position="27"/>
        <end position="59"/>
    </location>
</feature>
<dbReference type="InterPro" id="IPR036770">
    <property type="entry name" value="Ankyrin_rpt-contain_sf"/>
</dbReference>
<evidence type="ECO:0000313" key="5">
    <source>
        <dbReference type="EMBL" id="RHY33304.1"/>
    </source>
</evidence>
<dbReference type="PROSITE" id="PS50088">
    <property type="entry name" value="ANK_REPEAT"/>
    <property type="match status" value="2"/>
</dbReference>
<feature type="compositionally biased region" description="Polar residues" evidence="4">
    <location>
        <begin position="271"/>
        <end position="281"/>
    </location>
</feature>
<evidence type="ECO:0000256" key="3">
    <source>
        <dbReference type="PROSITE-ProRule" id="PRU00023"/>
    </source>
</evidence>
<dbReference type="Pfam" id="PF12796">
    <property type="entry name" value="Ank_2"/>
    <property type="match status" value="1"/>
</dbReference>
<proteinExistence type="predicted"/>
<name>A0A3R6VRI6_9STRA</name>
<dbReference type="AlphaFoldDB" id="A0A3R6VRI6"/>
<reference evidence="5 6" key="1">
    <citation type="submission" date="2018-08" db="EMBL/GenBank/DDBJ databases">
        <title>Aphanomyces genome sequencing and annotation.</title>
        <authorList>
            <person name="Minardi D."/>
            <person name="Oidtmann B."/>
            <person name="Van Der Giezen M."/>
            <person name="Studholme D.J."/>
        </authorList>
    </citation>
    <scope>NUCLEOTIDE SEQUENCE [LARGE SCALE GENOMIC DNA]</scope>
    <source>
        <strain evidence="5 6">NJM0002</strain>
    </source>
</reference>
<organism evidence="5 6">
    <name type="scientific">Aphanomyces invadans</name>
    <dbReference type="NCBI Taxonomy" id="157072"/>
    <lineage>
        <taxon>Eukaryota</taxon>
        <taxon>Sar</taxon>
        <taxon>Stramenopiles</taxon>
        <taxon>Oomycota</taxon>
        <taxon>Saprolegniomycetes</taxon>
        <taxon>Saprolegniales</taxon>
        <taxon>Verrucalvaceae</taxon>
        <taxon>Aphanomyces</taxon>
    </lineage>
</organism>